<comment type="caution">
    <text evidence="3">The sequence shown here is derived from an EMBL/GenBank/DDBJ whole genome shotgun (WGS) entry which is preliminary data.</text>
</comment>
<sequence length="116" mass="12747">MRVFVFILLVLCSYYSISSEGKFIKKKLLIGGAVAGAAGALGGAGGFLAGSALPGLIHHRPVYHRGQPRLYRHNHFHVHRHHGHDYSRDLAHLGYGYGLGHYGNGLYNLGGYDHPW</sequence>
<dbReference type="AlphaFoldDB" id="A0A1V9X8V7"/>
<organism evidence="3 4">
    <name type="scientific">Tropilaelaps mercedesae</name>
    <dbReference type="NCBI Taxonomy" id="418985"/>
    <lineage>
        <taxon>Eukaryota</taxon>
        <taxon>Metazoa</taxon>
        <taxon>Ecdysozoa</taxon>
        <taxon>Arthropoda</taxon>
        <taxon>Chelicerata</taxon>
        <taxon>Arachnida</taxon>
        <taxon>Acari</taxon>
        <taxon>Parasitiformes</taxon>
        <taxon>Mesostigmata</taxon>
        <taxon>Gamasina</taxon>
        <taxon>Dermanyssoidea</taxon>
        <taxon>Laelapidae</taxon>
        <taxon>Tropilaelaps</taxon>
    </lineage>
</organism>
<protein>
    <submittedName>
        <fullName evidence="3">Uncharacterized protein</fullName>
    </submittedName>
</protein>
<accession>A0A1V9X8V7</accession>
<gene>
    <name evidence="3" type="ORF">BIW11_11926</name>
</gene>
<dbReference type="Proteomes" id="UP000192247">
    <property type="component" value="Unassembled WGS sequence"/>
</dbReference>
<evidence type="ECO:0000256" key="1">
    <source>
        <dbReference type="SAM" id="Phobius"/>
    </source>
</evidence>
<feature type="transmembrane region" description="Helical" evidence="1">
    <location>
        <begin position="28"/>
        <end position="57"/>
    </location>
</feature>
<keyword evidence="1" id="KW-0812">Transmembrane</keyword>
<evidence type="ECO:0000313" key="3">
    <source>
        <dbReference type="EMBL" id="OQR69985.1"/>
    </source>
</evidence>
<reference evidence="3 4" key="1">
    <citation type="journal article" date="2017" name="Gigascience">
        <title>Draft genome of the honey bee ectoparasitic mite, Tropilaelaps mercedesae, is shaped by the parasitic life history.</title>
        <authorList>
            <person name="Dong X."/>
            <person name="Armstrong S.D."/>
            <person name="Xia D."/>
            <person name="Makepeace B.L."/>
            <person name="Darby A.C."/>
            <person name="Kadowaki T."/>
        </authorList>
    </citation>
    <scope>NUCLEOTIDE SEQUENCE [LARGE SCALE GENOMIC DNA]</scope>
    <source>
        <strain evidence="3">Wuxi-XJTLU</strain>
    </source>
</reference>
<keyword evidence="1" id="KW-0472">Membrane</keyword>
<keyword evidence="2" id="KW-0732">Signal</keyword>
<keyword evidence="1" id="KW-1133">Transmembrane helix</keyword>
<keyword evidence="4" id="KW-1185">Reference proteome</keyword>
<dbReference type="EMBL" id="MNPL01019135">
    <property type="protein sequence ID" value="OQR69985.1"/>
    <property type="molecule type" value="Genomic_DNA"/>
</dbReference>
<name>A0A1V9X8V7_9ACAR</name>
<proteinExistence type="predicted"/>
<dbReference type="InParanoid" id="A0A1V9X8V7"/>
<evidence type="ECO:0000256" key="2">
    <source>
        <dbReference type="SAM" id="SignalP"/>
    </source>
</evidence>
<evidence type="ECO:0000313" key="4">
    <source>
        <dbReference type="Proteomes" id="UP000192247"/>
    </source>
</evidence>
<feature type="chain" id="PRO_5010713354" evidence="2">
    <location>
        <begin position="20"/>
        <end position="116"/>
    </location>
</feature>
<feature type="signal peptide" evidence="2">
    <location>
        <begin position="1"/>
        <end position="19"/>
    </location>
</feature>